<keyword evidence="4" id="KW-0633">Potassium transport</keyword>
<comment type="catalytic activity">
    <reaction evidence="12">
        <text>K(+)(in) = K(+)(out)</text>
        <dbReference type="Rhea" id="RHEA:29463"/>
        <dbReference type="ChEBI" id="CHEBI:29103"/>
    </reaction>
</comment>
<evidence type="ECO:0000256" key="9">
    <source>
        <dbReference type="ARBA" id="ARBA00023065"/>
    </source>
</evidence>
<evidence type="ECO:0000313" key="14">
    <source>
        <dbReference type="EMBL" id="MBQ0852532.1"/>
    </source>
</evidence>
<sequence length="224" mass="24240">MHANPRARYHDGDTTAEAAVRSSLPAHRLTYFSDAVVAIAITLLAIPLVDLVPDAMEDGDSAAEVVTHHMASISSFLLSFVVIWRIWTVHHEVFARTEKVSRRIAQINVLWLMCIVVLPFPVEMISTYGDEPFVLALYVAVLFASSVTLAAMALSLHRTGTRQTAPSREVVEQVMGNAACLAVALLLVLAAPGLGFWPLALLLVDGPALALVRRLTPRKPAGEA</sequence>
<reference evidence="14 15" key="1">
    <citation type="submission" date="2021-04" db="EMBL/GenBank/DDBJ databases">
        <authorList>
            <person name="Tang X."/>
            <person name="Zhou X."/>
            <person name="Chen X."/>
            <person name="Cernava T."/>
            <person name="Zhang C."/>
        </authorList>
    </citation>
    <scope>NUCLEOTIDE SEQUENCE [LARGE SCALE GENOMIC DNA]</scope>
    <source>
        <strain evidence="14 15">BH-SS-21</strain>
    </source>
</reference>
<feature type="transmembrane region" description="Helical" evidence="13">
    <location>
        <begin position="69"/>
        <end position="88"/>
    </location>
</feature>
<dbReference type="GO" id="GO:0015252">
    <property type="term" value="F:proton channel activity"/>
    <property type="evidence" value="ECO:0007669"/>
    <property type="project" value="InterPro"/>
</dbReference>
<keyword evidence="9" id="KW-0406">Ion transport</keyword>
<dbReference type="InterPro" id="IPR010617">
    <property type="entry name" value="TMEM175-like"/>
</dbReference>
<dbReference type="EMBL" id="JAGPYQ010000001">
    <property type="protein sequence ID" value="MBQ0852532.1"/>
    <property type="molecule type" value="Genomic_DNA"/>
</dbReference>
<name>A0A940Y3I8_9ACTN</name>
<evidence type="ECO:0000256" key="4">
    <source>
        <dbReference type="ARBA" id="ARBA00022538"/>
    </source>
</evidence>
<gene>
    <name evidence="14" type="ORF">J8N05_30675</name>
</gene>
<dbReference type="GO" id="GO:0005267">
    <property type="term" value="F:potassium channel activity"/>
    <property type="evidence" value="ECO:0007669"/>
    <property type="project" value="UniProtKB-KW"/>
</dbReference>
<evidence type="ECO:0000256" key="7">
    <source>
        <dbReference type="ARBA" id="ARBA00022958"/>
    </source>
</evidence>
<comment type="similarity">
    <text evidence="2">Belongs to the TMEM175 family.</text>
</comment>
<keyword evidence="15" id="KW-1185">Reference proteome</keyword>
<feature type="transmembrane region" description="Helical" evidence="13">
    <location>
        <begin position="135"/>
        <end position="157"/>
    </location>
</feature>
<dbReference type="Proteomes" id="UP000677413">
    <property type="component" value="Unassembled WGS sequence"/>
</dbReference>
<dbReference type="GO" id="GO:0016020">
    <property type="term" value="C:membrane"/>
    <property type="evidence" value="ECO:0007669"/>
    <property type="project" value="UniProtKB-SubCell"/>
</dbReference>
<evidence type="ECO:0000256" key="3">
    <source>
        <dbReference type="ARBA" id="ARBA00022448"/>
    </source>
</evidence>
<dbReference type="RefSeq" id="WP_210888662.1">
    <property type="nucleotide sequence ID" value="NZ_JAGPYQ010000001.1"/>
</dbReference>
<keyword evidence="7" id="KW-0630">Potassium</keyword>
<keyword evidence="5 13" id="KW-0812">Transmembrane</keyword>
<evidence type="ECO:0000256" key="2">
    <source>
        <dbReference type="ARBA" id="ARBA00006920"/>
    </source>
</evidence>
<evidence type="ECO:0000256" key="8">
    <source>
        <dbReference type="ARBA" id="ARBA00022989"/>
    </source>
</evidence>
<feature type="transmembrane region" description="Helical" evidence="13">
    <location>
        <begin position="178"/>
        <end position="204"/>
    </location>
</feature>
<protein>
    <submittedName>
        <fullName evidence="14">DUF1211 domain-containing protein</fullName>
    </submittedName>
</protein>
<dbReference type="Pfam" id="PF06736">
    <property type="entry name" value="TMEM175"/>
    <property type="match status" value="1"/>
</dbReference>
<comment type="caution">
    <text evidence="14">The sequence shown here is derived from an EMBL/GenBank/DDBJ whole genome shotgun (WGS) entry which is preliminary data.</text>
</comment>
<proteinExistence type="inferred from homology"/>
<keyword evidence="8 13" id="KW-1133">Transmembrane helix</keyword>
<organism evidence="14 15">
    <name type="scientific">Streptomyces liliiviolaceus</name>
    <dbReference type="NCBI Taxonomy" id="2823109"/>
    <lineage>
        <taxon>Bacteria</taxon>
        <taxon>Bacillati</taxon>
        <taxon>Actinomycetota</taxon>
        <taxon>Actinomycetes</taxon>
        <taxon>Kitasatosporales</taxon>
        <taxon>Streptomycetaceae</taxon>
        <taxon>Streptomyces</taxon>
    </lineage>
</organism>
<accession>A0A940Y3I8</accession>
<dbReference type="PANTHER" id="PTHR31462">
    <property type="entry name" value="ENDOSOMAL/LYSOSOMAL POTASSIUM CHANNEL TMEM175"/>
    <property type="match status" value="1"/>
</dbReference>
<evidence type="ECO:0000256" key="5">
    <source>
        <dbReference type="ARBA" id="ARBA00022692"/>
    </source>
</evidence>
<evidence type="ECO:0000313" key="15">
    <source>
        <dbReference type="Proteomes" id="UP000677413"/>
    </source>
</evidence>
<keyword evidence="11" id="KW-0407">Ion channel</keyword>
<evidence type="ECO:0000256" key="13">
    <source>
        <dbReference type="SAM" id="Phobius"/>
    </source>
</evidence>
<keyword evidence="6" id="KW-0631">Potassium channel</keyword>
<dbReference type="PANTHER" id="PTHR31462:SF5">
    <property type="entry name" value="ENDOSOMAL_LYSOSOMAL PROTON CHANNEL TMEM175"/>
    <property type="match status" value="1"/>
</dbReference>
<keyword evidence="3" id="KW-0813">Transport</keyword>
<evidence type="ECO:0000256" key="10">
    <source>
        <dbReference type="ARBA" id="ARBA00023136"/>
    </source>
</evidence>
<keyword evidence="10 13" id="KW-0472">Membrane</keyword>
<feature type="transmembrane region" description="Helical" evidence="13">
    <location>
        <begin position="31"/>
        <end position="49"/>
    </location>
</feature>
<evidence type="ECO:0000256" key="6">
    <source>
        <dbReference type="ARBA" id="ARBA00022826"/>
    </source>
</evidence>
<feature type="transmembrane region" description="Helical" evidence="13">
    <location>
        <begin position="109"/>
        <end position="129"/>
    </location>
</feature>
<dbReference type="AlphaFoldDB" id="A0A940Y3I8"/>
<comment type="subcellular location">
    <subcellularLocation>
        <location evidence="1">Membrane</location>
        <topology evidence="1">Multi-pass membrane protein</topology>
    </subcellularLocation>
</comment>
<evidence type="ECO:0000256" key="12">
    <source>
        <dbReference type="ARBA" id="ARBA00034430"/>
    </source>
</evidence>
<evidence type="ECO:0000256" key="11">
    <source>
        <dbReference type="ARBA" id="ARBA00023303"/>
    </source>
</evidence>
<evidence type="ECO:0000256" key="1">
    <source>
        <dbReference type="ARBA" id="ARBA00004141"/>
    </source>
</evidence>